<accession>A0A9X2L9T2</accession>
<dbReference type="Proteomes" id="UP001142610">
    <property type="component" value="Unassembled WGS sequence"/>
</dbReference>
<organism evidence="7 8">
    <name type="scientific">Parvularcula maris</name>
    <dbReference type="NCBI Taxonomy" id="2965077"/>
    <lineage>
        <taxon>Bacteria</taxon>
        <taxon>Pseudomonadati</taxon>
        <taxon>Pseudomonadota</taxon>
        <taxon>Alphaproteobacteria</taxon>
        <taxon>Parvularculales</taxon>
        <taxon>Parvularculaceae</taxon>
        <taxon>Parvularcula</taxon>
    </lineage>
</organism>
<feature type="transmembrane region" description="Helical" evidence="6">
    <location>
        <begin position="488"/>
        <end position="512"/>
    </location>
</feature>
<evidence type="ECO:0000256" key="4">
    <source>
        <dbReference type="ARBA" id="ARBA00022989"/>
    </source>
</evidence>
<reference evidence="7" key="1">
    <citation type="submission" date="2022-07" db="EMBL/GenBank/DDBJ databases">
        <title>Parvularcula maris sp. nov., an algicidal bacterium isolated from seawater.</title>
        <authorList>
            <person name="Li F."/>
        </authorList>
    </citation>
    <scope>NUCLEOTIDE SEQUENCE</scope>
    <source>
        <strain evidence="7">BGMRC 0090</strain>
    </source>
</reference>
<sequence length="513" mass="53451">MNDKKRAARGERTIMAVGKSAQDETWSGKAAFVLAAIGSAVGIGNLVRFPYVAGDSGGGAFVLIYLLAVFAIGLPVLMAELFIGRRGGGTPIAAIQRLAKADGASGSWTLMGWIGMFASFGIVTFYSVIAGWLLYYAYVMVGDIAGNIGANGIAGIASPAFAGEDADGITGRFGALLSSPGKMILFHGIFITISTFIVTRGVKGGIEKAATWLMPIFFFLLVALSVISLIIGDAGAALGFLFAPDFGKLAADIKDGSVLINAVGQAFFSLSLGSALMLTYGIYLGRDTSIPNAATTVAFADTGVALIAGLAVFPVVFAFGLEPAGGLGLIFGPLLLAFNQMPFGALFGLAFFIMAVFAALTSAISLFEVPAAWAKGDNTLDEATRGRRRVIGSVIIGILIFVIGVFHALSQVPTDAADTFFNSWEPFGSLPVIGERTLLDAIDGLTGNVLLPLGGFLVAVFAGYVVTQSASREELGFKSVSNYQRWRFLIRYVCPVVVGAILVYGIGIAPFLG</sequence>
<keyword evidence="5 6" id="KW-0472">Membrane</keyword>
<evidence type="ECO:0000256" key="1">
    <source>
        <dbReference type="ARBA" id="ARBA00004141"/>
    </source>
</evidence>
<feature type="transmembrane region" description="Helical" evidence="6">
    <location>
        <begin position="57"/>
        <end position="77"/>
    </location>
</feature>
<feature type="transmembrane region" description="Helical" evidence="6">
    <location>
        <begin position="110"/>
        <end position="135"/>
    </location>
</feature>
<feature type="transmembrane region" description="Helical" evidence="6">
    <location>
        <begin position="214"/>
        <end position="242"/>
    </location>
</feature>
<proteinExistence type="predicted"/>
<evidence type="ECO:0000256" key="2">
    <source>
        <dbReference type="ARBA" id="ARBA00022448"/>
    </source>
</evidence>
<keyword evidence="2" id="KW-0813">Transport</keyword>
<protein>
    <submittedName>
        <fullName evidence="7">Sodium-dependent transporter</fullName>
    </submittedName>
</protein>
<dbReference type="RefSeq" id="WP_256619612.1">
    <property type="nucleotide sequence ID" value="NZ_JANIBC010000007.1"/>
</dbReference>
<dbReference type="AlphaFoldDB" id="A0A9X2L9T2"/>
<feature type="transmembrane region" description="Helical" evidence="6">
    <location>
        <begin position="184"/>
        <end position="202"/>
    </location>
</feature>
<comment type="subcellular location">
    <subcellularLocation>
        <location evidence="1">Membrane</location>
        <topology evidence="1">Multi-pass membrane protein</topology>
    </subcellularLocation>
</comment>
<feature type="transmembrane region" description="Helical" evidence="6">
    <location>
        <begin position="30"/>
        <end position="51"/>
    </location>
</feature>
<gene>
    <name evidence="7" type="ORF">NOG11_09990</name>
</gene>
<dbReference type="PANTHER" id="PTHR42948:SF1">
    <property type="entry name" value="TRANSPORTER"/>
    <property type="match status" value="1"/>
</dbReference>
<evidence type="ECO:0000256" key="3">
    <source>
        <dbReference type="ARBA" id="ARBA00022692"/>
    </source>
</evidence>
<feature type="transmembrane region" description="Helical" evidence="6">
    <location>
        <begin position="297"/>
        <end position="321"/>
    </location>
</feature>
<dbReference type="PROSITE" id="PS50267">
    <property type="entry name" value="NA_NEUROTRAN_SYMP_3"/>
    <property type="match status" value="1"/>
</dbReference>
<keyword evidence="4 6" id="KW-1133">Transmembrane helix</keyword>
<dbReference type="SUPFAM" id="SSF161070">
    <property type="entry name" value="SNF-like"/>
    <property type="match status" value="1"/>
</dbReference>
<dbReference type="InterPro" id="IPR000175">
    <property type="entry name" value="Na/ntran_symport"/>
</dbReference>
<feature type="transmembrane region" description="Helical" evidence="6">
    <location>
        <begin position="262"/>
        <end position="285"/>
    </location>
</feature>
<dbReference type="InterPro" id="IPR047218">
    <property type="entry name" value="YocR/YhdH-like"/>
</dbReference>
<dbReference type="InterPro" id="IPR037272">
    <property type="entry name" value="SNS_sf"/>
</dbReference>
<dbReference type="GO" id="GO:0016020">
    <property type="term" value="C:membrane"/>
    <property type="evidence" value="ECO:0007669"/>
    <property type="project" value="UniProtKB-SubCell"/>
</dbReference>
<dbReference type="NCBIfam" id="NF037979">
    <property type="entry name" value="Na_transp"/>
    <property type="match status" value="1"/>
</dbReference>
<keyword evidence="3 6" id="KW-0812">Transmembrane</keyword>
<feature type="transmembrane region" description="Helical" evidence="6">
    <location>
        <begin position="341"/>
        <end position="369"/>
    </location>
</feature>
<feature type="transmembrane region" description="Helical" evidence="6">
    <location>
        <begin position="390"/>
        <end position="409"/>
    </location>
</feature>
<keyword evidence="8" id="KW-1185">Reference proteome</keyword>
<evidence type="ECO:0000256" key="6">
    <source>
        <dbReference type="SAM" id="Phobius"/>
    </source>
</evidence>
<feature type="transmembrane region" description="Helical" evidence="6">
    <location>
        <begin position="449"/>
        <end position="467"/>
    </location>
</feature>
<comment type="caution">
    <text evidence="7">The sequence shown here is derived from an EMBL/GenBank/DDBJ whole genome shotgun (WGS) entry which is preliminary data.</text>
</comment>
<dbReference type="PANTHER" id="PTHR42948">
    <property type="entry name" value="TRANSPORTER"/>
    <property type="match status" value="1"/>
</dbReference>
<dbReference type="Pfam" id="PF00209">
    <property type="entry name" value="SNF"/>
    <property type="match status" value="2"/>
</dbReference>
<dbReference type="CDD" id="cd10336">
    <property type="entry name" value="SLC6sbd_Tyt1-Like"/>
    <property type="match status" value="1"/>
</dbReference>
<dbReference type="EMBL" id="JANIBC010000007">
    <property type="protein sequence ID" value="MCQ8185725.1"/>
    <property type="molecule type" value="Genomic_DNA"/>
</dbReference>
<name>A0A9X2L9T2_9PROT</name>
<dbReference type="PRINTS" id="PR00176">
    <property type="entry name" value="NANEUSMPORT"/>
</dbReference>
<evidence type="ECO:0000313" key="7">
    <source>
        <dbReference type="EMBL" id="MCQ8185725.1"/>
    </source>
</evidence>
<evidence type="ECO:0000313" key="8">
    <source>
        <dbReference type="Proteomes" id="UP001142610"/>
    </source>
</evidence>
<evidence type="ECO:0000256" key="5">
    <source>
        <dbReference type="ARBA" id="ARBA00023136"/>
    </source>
</evidence>